<dbReference type="PANTHER" id="PTHR12289:SF32">
    <property type="entry name" value="GST_C_6 DOMAIN-CONTAINING PROTEIN"/>
    <property type="match status" value="1"/>
</dbReference>
<dbReference type="InterPro" id="IPR036249">
    <property type="entry name" value="Thioredoxin-like_sf"/>
</dbReference>
<dbReference type="InterPro" id="IPR026928">
    <property type="entry name" value="FAX/IsoI-like"/>
</dbReference>
<dbReference type="Proteomes" id="UP000492821">
    <property type="component" value="Unassembled WGS sequence"/>
</dbReference>
<accession>A0A7E4V6T2</accession>
<dbReference type="CDD" id="cd03080">
    <property type="entry name" value="GST_N_Metaxin_like"/>
    <property type="match status" value="1"/>
</dbReference>
<dbReference type="WBParaSite" id="Pan_g16950.t1">
    <property type="protein sequence ID" value="Pan_g16950.t1"/>
    <property type="gene ID" value="Pan_g16950"/>
</dbReference>
<dbReference type="InterPro" id="IPR033468">
    <property type="entry name" value="Metaxin_GST"/>
</dbReference>
<dbReference type="InterPro" id="IPR040079">
    <property type="entry name" value="Glutathione_S-Trfase"/>
</dbReference>
<protein>
    <submittedName>
        <fullName evidence="5">GST N-terminal domain-containing protein</fullName>
    </submittedName>
</protein>
<comment type="similarity">
    <text evidence="1">Belongs to the FAX family.</text>
</comment>
<dbReference type="SFLD" id="SFLDG01180">
    <property type="entry name" value="SUF1"/>
    <property type="match status" value="1"/>
</dbReference>
<dbReference type="PANTHER" id="PTHR12289">
    <property type="entry name" value="METAXIN RELATED"/>
    <property type="match status" value="1"/>
</dbReference>
<proteinExistence type="inferred from homology"/>
<dbReference type="InterPro" id="IPR050931">
    <property type="entry name" value="Mito_Protein_Transport_Metaxin"/>
</dbReference>
<keyword evidence="4" id="KW-1185">Reference proteome</keyword>
<reference evidence="4" key="1">
    <citation type="journal article" date="2013" name="Genetics">
        <title>The draft genome and transcriptome of Panagrellus redivivus are shaped by the harsh demands of a free-living lifestyle.</title>
        <authorList>
            <person name="Srinivasan J."/>
            <person name="Dillman A.R."/>
            <person name="Macchietto M.G."/>
            <person name="Heikkinen L."/>
            <person name="Lakso M."/>
            <person name="Fracchia K.M."/>
            <person name="Antoshechkin I."/>
            <person name="Mortazavi A."/>
            <person name="Wong G."/>
            <person name="Sternberg P.W."/>
        </authorList>
    </citation>
    <scope>NUCLEOTIDE SEQUENCE [LARGE SCALE GENOMIC DNA]</scope>
    <source>
        <strain evidence="4">MT8872</strain>
    </source>
</reference>
<evidence type="ECO:0000259" key="2">
    <source>
        <dbReference type="Pfam" id="PF17171"/>
    </source>
</evidence>
<reference evidence="5" key="2">
    <citation type="submission" date="2020-10" db="UniProtKB">
        <authorList>
            <consortium name="WormBaseParasite"/>
        </authorList>
    </citation>
    <scope>IDENTIFICATION</scope>
</reference>
<dbReference type="AlphaFoldDB" id="A0A7E4V6T2"/>
<organism evidence="4 5">
    <name type="scientific">Panagrellus redivivus</name>
    <name type="common">Microworm</name>
    <dbReference type="NCBI Taxonomy" id="6233"/>
    <lineage>
        <taxon>Eukaryota</taxon>
        <taxon>Metazoa</taxon>
        <taxon>Ecdysozoa</taxon>
        <taxon>Nematoda</taxon>
        <taxon>Chromadorea</taxon>
        <taxon>Rhabditida</taxon>
        <taxon>Tylenchina</taxon>
        <taxon>Panagrolaimomorpha</taxon>
        <taxon>Panagrolaimoidea</taxon>
        <taxon>Panagrolaimidae</taxon>
        <taxon>Panagrellus</taxon>
    </lineage>
</organism>
<dbReference type="InterPro" id="IPR036282">
    <property type="entry name" value="Glutathione-S-Trfase_C_sf"/>
</dbReference>
<dbReference type="Gene3D" id="1.20.1050.10">
    <property type="match status" value="1"/>
</dbReference>
<dbReference type="SFLD" id="SFLDS00019">
    <property type="entry name" value="Glutathione_Transferase_(cytos"/>
    <property type="match status" value="1"/>
</dbReference>
<dbReference type="InterPro" id="IPR012336">
    <property type="entry name" value="Thioredoxin-like_fold"/>
</dbReference>
<evidence type="ECO:0000259" key="3">
    <source>
        <dbReference type="Pfam" id="PF17172"/>
    </source>
</evidence>
<sequence length="272" mass="31952">MLRTINQTGRPVALLAVRPYSILKSPDLHKANWKQDTVYLYQFKRSPVVPNLSPFCLKIETYLRANNIKHEIMPTWTIRSKEGKLPFIELNGKQIPDSQFILFHLAKHFKIEENLSTEQRGIARAIDRMIDTSTFWTLLYFRSVENSTNFMNPNVSGLPIPGFLTYFLARKYQKAVGQKLKTEGTATRERHEIIEILRRDLQAIDDILGDKKFLLGVRPTTPDFSLFGHLASTYYLPFRQPVTDLLDDDFPRVREHIERMRTHYWSDWKRPQ</sequence>
<feature type="domain" description="Thioredoxin-like fold" evidence="3">
    <location>
        <begin position="54"/>
        <end position="146"/>
    </location>
</feature>
<name>A0A7E4V6T2_PANRE</name>
<evidence type="ECO:0000256" key="1">
    <source>
        <dbReference type="ARBA" id="ARBA00006475"/>
    </source>
</evidence>
<evidence type="ECO:0000313" key="5">
    <source>
        <dbReference type="WBParaSite" id="Pan_g16950.t1"/>
    </source>
</evidence>
<dbReference type="GO" id="GO:0005737">
    <property type="term" value="C:cytoplasm"/>
    <property type="evidence" value="ECO:0007669"/>
    <property type="project" value="TreeGrafter"/>
</dbReference>
<dbReference type="SUPFAM" id="SSF47616">
    <property type="entry name" value="GST C-terminal domain-like"/>
    <property type="match status" value="1"/>
</dbReference>
<dbReference type="Pfam" id="PF17172">
    <property type="entry name" value="GST_N_4"/>
    <property type="match status" value="1"/>
</dbReference>
<dbReference type="SUPFAM" id="SSF52833">
    <property type="entry name" value="Thioredoxin-like"/>
    <property type="match status" value="1"/>
</dbReference>
<dbReference type="Pfam" id="PF17171">
    <property type="entry name" value="GST_C_6"/>
    <property type="match status" value="1"/>
</dbReference>
<dbReference type="SFLD" id="SFLDG01200">
    <property type="entry name" value="SUF1.1"/>
    <property type="match status" value="1"/>
</dbReference>
<feature type="domain" description="Metaxin glutathione S-transferase" evidence="2">
    <location>
        <begin position="198"/>
        <end position="260"/>
    </location>
</feature>
<dbReference type="CDD" id="cd03193">
    <property type="entry name" value="GST_C_Metaxin"/>
    <property type="match status" value="1"/>
</dbReference>
<evidence type="ECO:0000313" key="4">
    <source>
        <dbReference type="Proteomes" id="UP000492821"/>
    </source>
</evidence>